<feature type="region of interest" description="Disordered" evidence="8">
    <location>
        <begin position="560"/>
        <end position="610"/>
    </location>
</feature>
<reference evidence="10" key="1">
    <citation type="submission" date="2023-03" db="EMBL/GenBank/DDBJ databases">
        <title>Massive genome expansion in bonnet fungi (Mycena s.s.) driven by repeated elements and novel gene families across ecological guilds.</title>
        <authorList>
            <consortium name="Lawrence Berkeley National Laboratory"/>
            <person name="Harder C.B."/>
            <person name="Miyauchi S."/>
            <person name="Viragh M."/>
            <person name="Kuo A."/>
            <person name="Thoen E."/>
            <person name="Andreopoulos B."/>
            <person name="Lu D."/>
            <person name="Skrede I."/>
            <person name="Drula E."/>
            <person name="Henrissat B."/>
            <person name="Morin E."/>
            <person name="Kohler A."/>
            <person name="Barry K."/>
            <person name="LaButti K."/>
            <person name="Morin E."/>
            <person name="Salamov A."/>
            <person name="Lipzen A."/>
            <person name="Mereny Z."/>
            <person name="Hegedus B."/>
            <person name="Baldrian P."/>
            <person name="Stursova M."/>
            <person name="Weitz H."/>
            <person name="Taylor A."/>
            <person name="Grigoriev I.V."/>
            <person name="Nagy L.G."/>
            <person name="Martin F."/>
            <person name="Kauserud H."/>
        </authorList>
    </citation>
    <scope>NUCLEOTIDE SEQUENCE</scope>
    <source>
        <strain evidence="10">9144</strain>
    </source>
</reference>
<comment type="cofactor">
    <cofactor evidence="7">
        <name>Mg(2+)</name>
        <dbReference type="ChEBI" id="CHEBI:18420"/>
    </cofactor>
    <cofactor evidence="7">
        <name>Mn(2+)</name>
        <dbReference type="ChEBI" id="CHEBI:29035"/>
    </cofactor>
</comment>
<keyword evidence="1 7" id="KW-1003">Cell membrane</keyword>
<keyword evidence="5 7" id="KW-0067">ATP-binding</keyword>
<dbReference type="GO" id="GO:0005886">
    <property type="term" value="C:plasma membrane"/>
    <property type="evidence" value="ECO:0007669"/>
    <property type="project" value="UniProtKB-SubCell"/>
</dbReference>
<sequence length="771" mass="86625">MPDRSGYQPLSASDPVEDDEEVPTARASAARPRGRPRRPRMGAIDLSSLDTAFKQWTVAIAAKFSLHKKAKSGPSKKQIWRSVFEPVGEPAMVDPNPKTLDHKQTMTQTEFNALTESVRSAIEEGIHPKMIAKGSSGSYFARARNEIGRVHTVAVFKPKDEEPYGRLNPKTTKWLHRQLRWIIPFGRACLIPNLSYISEAAASLLDTRLQLNVVPPTQLVSLSSPAFFYDWLDRNASKKGKPLPEKIGSMQYFLSGFQDASEFLRQHPLPGRAIADTFDDSSHRQGGVTKRFLSTLKIVCGRTGERDEDPYDEADYEEERVLFDASETGDSMPFYWSQTLQESFREELEKLVILDYLMLNTDRGADNYMIKYCDGDHEKSLVDVAPSRSARLEMPSMSSLRKPDDPTQIHFSPSTSAMGPSISTGSLSGDYTRRPHIHIAAIDNSLSFPHEHPQGWRTYTYGWLYLPVSVIGRPFSEKTRNHFLPLLTSKEWWEETTFELLKLFRVDPDFHPKMFGRQLAVMKGQAWNIVQSLQHSDEGPLELTRRSKVLVWDDEVELVEEDIEERPPPSPRLSISSVPLPRRTRSQSSGSDFPPPIRRTSTDASGVPRPVPFAAKFKRVHPGTKGIDVLEHLERLDAVEASLQRLGVEEEYDDEEVDVGESSSKPIQVPKHRTASPSSVVTTSPFSPPSSPPLPTVPEVPSYTSSEAEEEDVGMLSKSMSQVEGHQNHQRWASQAAAGTEWMSSGEATTKRTVIVERLETVTKKPLCTCW</sequence>
<feature type="region of interest" description="Disordered" evidence="8">
    <location>
        <begin position="1"/>
        <end position="41"/>
    </location>
</feature>
<comment type="subcellular location">
    <subcellularLocation>
        <location evidence="7">Cell membrane</location>
        <topology evidence="7">Peripheral membrane protein</topology>
    </subcellularLocation>
    <subcellularLocation>
        <location evidence="7">Vacuole membrane</location>
        <topology evidence="7">Peripheral membrane protein</topology>
    </subcellularLocation>
</comment>
<comment type="catalytic activity">
    <reaction evidence="7">
        <text>a 1,2-diacyl-sn-glycero-3-phospho-(1D-myo-inositol) + ATP = a 1,2-diacyl-sn-glycero-3-phospho-(1D-myo-inositol 4-phosphate) + ADP + H(+)</text>
        <dbReference type="Rhea" id="RHEA:19877"/>
        <dbReference type="ChEBI" id="CHEBI:15378"/>
        <dbReference type="ChEBI" id="CHEBI:30616"/>
        <dbReference type="ChEBI" id="CHEBI:57880"/>
        <dbReference type="ChEBI" id="CHEBI:58178"/>
        <dbReference type="ChEBI" id="CHEBI:456216"/>
        <dbReference type="EC" id="2.7.1.67"/>
    </reaction>
</comment>
<feature type="compositionally biased region" description="Polar residues" evidence="8">
    <location>
        <begin position="718"/>
        <end position="733"/>
    </location>
</feature>
<feature type="compositionally biased region" description="Acidic residues" evidence="8">
    <location>
        <begin position="650"/>
        <end position="659"/>
    </location>
</feature>
<evidence type="ECO:0000256" key="8">
    <source>
        <dbReference type="SAM" id="MobiDB-lite"/>
    </source>
</evidence>
<evidence type="ECO:0000256" key="6">
    <source>
        <dbReference type="ARBA" id="ARBA00023136"/>
    </source>
</evidence>
<proteinExistence type="inferred from homology"/>
<dbReference type="GO" id="GO:0004430">
    <property type="term" value="F:1-phosphatidylinositol 4-kinase activity"/>
    <property type="evidence" value="ECO:0007669"/>
    <property type="project" value="UniProtKB-UniRule"/>
</dbReference>
<dbReference type="InterPro" id="IPR039756">
    <property type="entry name" value="Lsb6/PI4K2"/>
</dbReference>
<dbReference type="InterPro" id="IPR018936">
    <property type="entry name" value="PI3/4_kinase_CS"/>
</dbReference>
<keyword evidence="11" id="KW-1185">Reference proteome</keyword>
<keyword evidence="2 7" id="KW-0808">Transferase</keyword>
<dbReference type="PANTHER" id="PTHR12865">
    <property type="entry name" value="PHOSPHATIDYLINOSITOL 4-KINASE TYPE-II"/>
    <property type="match status" value="1"/>
</dbReference>
<dbReference type="Proteomes" id="UP001219525">
    <property type="component" value="Unassembled WGS sequence"/>
</dbReference>
<evidence type="ECO:0000256" key="2">
    <source>
        <dbReference type="ARBA" id="ARBA00022679"/>
    </source>
</evidence>
<organism evidence="10 11">
    <name type="scientific">Mycena pura</name>
    <dbReference type="NCBI Taxonomy" id="153505"/>
    <lineage>
        <taxon>Eukaryota</taxon>
        <taxon>Fungi</taxon>
        <taxon>Dikarya</taxon>
        <taxon>Basidiomycota</taxon>
        <taxon>Agaricomycotina</taxon>
        <taxon>Agaricomycetes</taxon>
        <taxon>Agaricomycetidae</taxon>
        <taxon>Agaricales</taxon>
        <taxon>Marasmiineae</taxon>
        <taxon>Mycenaceae</taxon>
        <taxon>Mycena</taxon>
    </lineage>
</organism>
<gene>
    <name evidence="10" type="ORF">GGX14DRAFT_439596</name>
</gene>
<dbReference type="PROSITE" id="PS00916">
    <property type="entry name" value="PI3_4_KINASE_2"/>
    <property type="match status" value="1"/>
</dbReference>
<dbReference type="GO" id="GO:0007030">
    <property type="term" value="P:Golgi organization"/>
    <property type="evidence" value="ECO:0007669"/>
    <property type="project" value="TreeGrafter"/>
</dbReference>
<keyword evidence="3 7" id="KW-0547">Nucleotide-binding</keyword>
<evidence type="ECO:0000313" key="10">
    <source>
        <dbReference type="EMBL" id="KAJ7218073.1"/>
    </source>
</evidence>
<evidence type="ECO:0000259" key="9">
    <source>
        <dbReference type="PROSITE" id="PS50290"/>
    </source>
</evidence>
<keyword evidence="4 7" id="KW-0418">Kinase</keyword>
<feature type="compositionally biased region" description="Low complexity" evidence="8">
    <location>
        <begin position="675"/>
        <end position="685"/>
    </location>
</feature>
<dbReference type="GO" id="GO:0005768">
    <property type="term" value="C:endosome"/>
    <property type="evidence" value="ECO:0007669"/>
    <property type="project" value="UniProtKB-UniRule"/>
</dbReference>
<evidence type="ECO:0000256" key="7">
    <source>
        <dbReference type="RuleBase" id="RU367084"/>
    </source>
</evidence>
<accession>A0AAD6VS97</accession>
<dbReference type="PROSITE" id="PS50290">
    <property type="entry name" value="PI3_4_KINASE_3"/>
    <property type="match status" value="1"/>
</dbReference>
<keyword evidence="6" id="KW-0472">Membrane</keyword>
<feature type="region of interest" description="Disordered" evidence="8">
    <location>
        <begin position="650"/>
        <end position="746"/>
    </location>
</feature>
<comment type="similarity">
    <text evidence="7">Belongs to the PI3/PI4-kinase family.</text>
</comment>
<dbReference type="GO" id="GO:0000329">
    <property type="term" value="C:fungal-type vacuole membrane"/>
    <property type="evidence" value="ECO:0007669"/>
    <property type="project" value="TreeGrafter"/>
</dbReference>
<comment type="caution">
    <text evidence="10">The sequence shown here is derived from an EMBL/GenBank/DDBJ whole genome shotgun (WGS) entry which is preliminary data.</text>
</comment>
<evidence type="ECO:0000313" key="11">
    <source>
        <dbReference type="Proteomes" id="UP001219525"/>
    </source>
</evidence>
<feature type="compositionally biased region" description="Low complexity" evidence="8">
    <location>
        <begin position="572"/>
        <end position="581"/>
    </location>
</feature>
<dbReference type="EMBL" id="JARJCW010000013">
    <property type="protein sequence ID" value="KAJ7218073.1"/>
    <property type="molecule type" value="Genomic_DNA"/>
</dbReference>
<dbReference type="GO" id="GO:0046854">
    <property type="term" value="P:phosphatidylinositol phosphate biosynthetic process"/>
    <property type="evidence" value="ECO:0007669"/>
    <property type="project" value="UniProtKB-UniRule"/>
</dbReference>
<dbReference type="AlphaFoldDB" id="A0AAD6VS97"/>
<dbReference type="GO" id="GO:0005802">
    <property type="term" value="C:trans-Golgi network"/>
    <property type="evidence" value="ECO:0007669"/>
    <property type="project" value="TreeGrafter"/>
</dbReference>
<dbReference type="GO" id="GO:0007032">
    <property type="term" value="P:endosome organization"/>
    <property type="evidence" value="ECO:0007669"/>
    <property type="project" value="TreeGrafter"/>
</dbReference>
<evidence type="ECO:0000256" key="4">
    <source>
        <dbReference type="ARBA" id="ARBA00022777"/>
    </source>
</evidence>
<protein>
    <recommendedName>
        <fullName evidence="7">Phosphatidylinositol 4-kinase</fullName>
        <ecNumber evidence="7">2.7.1.67</ecNumber>
    </recommendedName>
</protein>
<dbReference type="GO" id="GO:0005524">
    <property type="term" value="F:ATP binding"/>
    <property type="evidence" value="ECO:0007669"/>
    <property type="project" value="UniProtKB-UniRule"/>
</dbReference>
<dbReference type="PANTHER" id="PTHR12865:SF1">
    <property type="entry name" value="PHOSPHATIDYLINOSITOL 4-KINASE TYPE 2"/>
    <property type="match status" value="1"/>
</dbReference>
<evidence type="ECO:0000256" key="5">
    <source>
        <dbReference type="ARBA" id="ARBA00022840"/>
    </source>
</evidence>
<feature type="compositionally biased region" description="Pro residues" evidence="8">
    <location>
        <begin position="686"/>
        <end position="698"/>
    </location>
</feature>
<name>A0AAD6VS97_9AGAR</name>
<dbReference type="Pfam" id="PF00454">
    <property type="entry name" value="PI3_PI4_kinase"/>
    <property type="match status" value="1"/>
</dbReference>
<dbReference type="InterPro" id="IPR000403">
    <property type="entry name" value="PI3/4_kinase_cat_dom"/>
</dbReference>
<feature type="domain" description="PI3K/PI4K catalytic" evidence="9">
    <location>
        <begin position="125"/>
        <end position="552"/>
    </location>
</feature>
<evidence type="ECO:0000256" key="3">
    <source>
        <dbReference type="ARBA" id="ARBA00022741"/>
    </source>
</evidence>
<evidence type="ECO:0000256" key="1">
    <source>
        <dbReference type="ARBA" id="ARBA00022475"/>
    </source>
</evidence>
<dbReference type="EC" id="2.7.1.67" evidence="7"/>